<dbReference type="GO" id="GO:0030163">
    <property type="term" value="P:protein catabolic process"/>
    <property type="evidence" value="ECO:0007669"/>
    <property type="project" value="UniProtKB-ARBA"/>
</dbReference>
<dbReference type="InterPro" id="IPR008974">
    <property type="entry name" value="TRAF-like"/>
</dbReference>
<dbReference type="InterPro" id="IPR056423">
    <property type="entry name" value="BACK_BPM_SPOP"/>
</dbReference>
<sequence>MRVKRELVEKYLLKNDVLTLDIKVAIHEVVVGDPLNSKTESHPDPQMLDHFASLLSMAKNFSDTTLIVDGETFTVHRAILAVRSPVFAAMFEHAEMKESQKNQVIIPDIKPHVFQEVLRFIYTDTGQELDKLAHELLAAADKYALDRLGTMCEEFLGKHLSVATVTRTLHLADMHNAKQLRHRAIQFIAKNIKAMQTSDWKSLLANNPDVAAEMFSELTKIRNITEVTMDPACKTEMKTAVFHSTWIIKGFSFIETDKYSSAIFTGLSAFTSRAVFWYFSFYPQGHSDRAYVDVMLKIDNGGSSKFYADVELELNKRSKDNPNTTGSTAVSGFTKIGCDMSMSRTDWERYLLQDDTLSLRFRISLHEIVSEMQKPLKMLQKDSQLLDNYASLFSSSEFFSDLTVVIGKREFPAHRAILAVRSPVFAAMFKHTEMAESQQKRVVIHDIEPHVFEEVLRFIYTDTVQGLDKLAHELLAAADKYALDRLRNMCEECLGKNLSVETVTKTLHLADLYHAKQLHQLAVQFIAKNIKSMQTHDWKDLLTNNADVAAEMFSELTKLR</sequence>
<dbReference type="CDD" id="cd00121">
    <property type="entry name" value="MATH"/>
    <property type="match status" value="1"/>
</dbReference>
<dbReference type="FunFam" id="3.30.710.10:FF:000159">
    <property type="entry name" value="Speckle-type POZ protein B"/>
    <property type="match status" value="2"/>
</dbReference>
<proteinExistence type="inferred from homology"/>
<comment type="similarity">
    <text evidence="3">Belongs to the Tdpoz family.</text>
</comment>
<gene>
    <name evidence="8" type="ORF">pipiens_009716</name>
</gene>
<evidence type="ECO:0000259" key="7">
    <source>
        <dbReference type="PROSITE" id="PS50144"/>
    </source>
</evidence>
<keyword evidence="4" id="KW-0833">Ubl conjugation pathway</keyword>
<evidence type="ECO:0000259" key="6">
    <source>
        <dbReference type="PROSITE" id="PS50097"/>
    </source>
</evidence>
<dbReference type="PROSITE" id="PS50144">
    <property type="entry name" value="MATH"/>
    <property type="match status" value="1"/>
</dbReference>
<evidence type="ECO:0000313" key="8">
    <source>
        <dbReference type="EMBL" id="KAL1397498.1"/>
    </source>
</evidence>
<evidence type="ECO:0000256" key="4">
    <source>
        <dbReference type="ARBA" id="ARBA00022786"/>
    </source>
</evidence>
<evidence type="ECO:0000313" key="9">
    <source>
        <dbReference type="Proteomes" id="UP001562425"/>
    </source>
</evidence>
<dbReference type="SUPFAM" id="SSF49599">
    <property type="entry name" value="TRAF domain-like"/>
    <property type="match status" value="1"/>
</dbReference>
<evidence type="ECO:0000256" key="2">
    <source>
        <dbReference type="ARBA" id="ARBA00004906"/>
    </source>
</evidence>
<dbReference type="PANTHER" id="PTHR24413">
    <property type="entry name" value="SPECKLE-TYPE POZ PROTEIN"/>
    <property type="match status" value="1"/>
</dbReference>
<organism evidence="8 9">
    <name type="scientific">Culex pipiens pipiens</name>
    <name type="common">Northern house mosquito</name>
    <dbReference type="NCBI Taxonomy" id="38569"/>
    <lineage>
        <taxon>Eukaryota</taxon>
        <taxon>Metazoa</taxon>
        <taxon>Ecdysozoa</taxon>
        <taxon>Arthropoda</taxon>
        <taxon>Hexapoda</taxon>
        <taxon>Insecta</taxon>
        <taxon>Pterygota</taxon>
        <taxon>Neoptera</taxon>
        <taxon>Endopterygota</taxon>
        <taxon>Diptera</taxon>
        <taxon>Nematocera</taxon>
        <taxon>Culicoidea</taxon>
        <taxon>Culicidae</taxon>
        <taxon>Culicinae</taxon>
        <taxon>Culicini</taxon>
        <taxon>Culex</taxon>
        <taxon>Culex</taxon>
    </lineage>
</organism>
<dbReference type="SUPFAM" id="SSF54695">
    <property type="entry name" value="POZ domain"/>
    <property type="match status" value="2"/>
</dbReference>
<dbReference type="SMART" id="SM00225">
    <property type="entry name" value="BTB"/>
    <property type="match status" value="2"/>
</dbReference>
<accession>A0ABD1DD37</accession>
<dbReference type="InterPro" id="IPR011333">
    <property type="entry name" value="SKP1/BTB/POZ_sf"/>
</dbReference>
<dbReference type="Pfam" id="PF24570">
    <property type="entry name" value="BACK_BPM_SPOP"/>
    <property type="match status" value="1"/>
</dbReference>
<evidence type="ECO:0008006" key="10">
    <source>
        <dbReference type="Google" id="ProtNLM"/>
    </source>
</evidence>
<feature type="domain" description="BTB" evidence="6">
    <location>
        <begin position="400"/>
        <end position="468"/>
    </location>
</feature>
<dbReference type="EMBL" id="JBEHCU010006274">
    <property type="protein sequence ID" value="KAL1397498.1"/>
    <property type="molecule type" value="Genomic_DNA"/>
</dbReference>
<dbReference type="Proteomes" id="UP001562425">
    <property type="component" value="Unassembled WGS sequence"/>
</dbReference>
<comment type="pathway">
    <text evidence="2">Protein modification; protein ubiquitination.</text>
</comment>
<dbReference type="Gene3D" id="2.60.210.10">
    <property type="entry name" value="Apoptosis, Tumor Necrosis Factor Receptor Associated Protein 2, Chain A"/>
    <property type="match status" value="1"/>
</dbReference>
<feature type="domain" description="BTB" evidence="6">
    <location>
        <begin position="62"/>
        <end position="124"/>
    </location>
</feature>
<dbReference type="Pfam" id="PF00651">
    <property type="entry name" value="BTB"/>
    <property type="match status" value="2"/>
</dbReference>
<evidence type="ECO:0000256" key="3">
    <source>
        <dbReference type="ARBA" id="ARBA00010846"/>
    </source>
</evidence>
<dbReference type="Gene3D" id="3.30.710.10">
    <property type="entry name" value="Potassium Channel Kv1.1, Chain A"/>
    <property type="match status" value="2"/>
</dbReference>
<dbReference type="InterPro" id="IPR002083">
    <property type="entry name" value="MATH/TRAF_dom"/>
</dbReference>
<comment type="subcellular location">
    <subcellularLocation>
        <location evidence="1">Nucleus</location>
    </subcellularLocation>
</comment>
<evidence type="ECO:0000256" key="1">
    <source>
        <dbReference type="ARBA" id="ARBA00004123"/>
    </source>
</evidence>
<feature type="domain" description="MATH" evidence="7">
    <location>
        <begin position="241"/>
        <end position="363"/>
    </location>
</feature>
<protein>
    <recommendedName>
        <fullName evidence="10">Roadkill</fullName>
    </recommendedName>
</protein>
<keyword evidence="9" id="KW-1185">Reference proteome</keyword>
<comment type="caution">
    <text evidence="8">The sequence shown here is derived from an EMBL/GenBank/DDBJ whole genome shotgun (WGS) entry which is preliminary data.</text>
</comment>
<dbReference type="Gene3D" id="1.25.40.420">
    <property type="match status" value="2"/>
</dbReference>
<reference evidence="8 9" key="1">
    <citation type="submission" date="2024-05" db="EMBL/GenBank/DDBJ databases">
        <title>Culex pipiens pipiens assembly and annotation.</title>
        <authorList>
            <person name="Alout H."/>
            <person name="Durand T."/>
        </authorList>
    </citation>
    <scope>NUCLEOTIDE SEQUENCE [LARGE SCALE GENOMIC DNA]</scope>
    <source>
        <strain evidence="8">HA-2024</strain>
        <tissue evidence="8">Whole body</tissue>
    </source>
</reference>
<keyword evidence="5" id="KW-0539">Nucleus</keyword>
<dbReference type="PROSITE" id="PS50097">
    <property type="entry name" value="BTB"/>
    <property type="match status" value="2"/>
</dbReference>
<dbReference type="InterPro" id="IPR000210">
    <property type="entry name" value="BTB/POZ_dom"/>
</dbReference>
<dbReference type="GO" id="GO:0005634">
    <property type="term" value="C:nucleus"/>
    <property type="evidence" value="ECO:0007669"/>
    <property type="project" value="UniProtKB-SubCell"/>
</dbReference>
<name>A0ABD1DD37_CULPP</name>
<dbReference type="AlphaFoldDB" id="A0ABD1DD37"/>
<evidence type="ECO:0000256" key="5">
    <source>
        <dbReference type="ARBA" id="ARBA00023242"/>
    </source>
</evidence>